<dbReference type="OrthoDB" id="9023404at2"/>
<dbReference type="Proteomes" id="UP000286716">
    <property type="component" value="Unassembled WGS sequence"/>
</dbReference>
<dbReference type="AlphaFoldDB" id="A0A428WN11"/>
<organism evidence="4 5">
    <name type="scientific">Amycolatopsis balhimycina DSM 5908</name>
    <dbReference type="NCBI Taxonomy" id="1081091"/>
    <lineage>
        <taxon>Bacteria</taxon>
        <taxon>Bacillati</taxon>
        <taxon>Actinomycetota</taxon>
        <taxon>Actinomycetes</taxon>
        <taxon>Pseudonocardiales</taxon>
        <taxon>Pseudonocardiaceae</taxon>
        <taxon>Amycolatopsis</taxon>
    </lineage>
</organism>
<dbReference type="GO" id="GO:0031177">
    <property type="term" value="F:phosphopantetheine binding"/>
    <property type="evidence" value="ECO:0007669"/>
    <property type="project" value="InterPro"/>
</dbReference>
<dbReference type="InterPro" id="IPR009081">
    <property type="entry name" value="PP-bd_ACP"/>
</dbReference>
<dbReference type="InterPro" id="IPR020806">
    <property type="entry name" value="PKS_PP-bd"/>
</dbReference>
<sequence>MPLTPEKIRSWLIERVAHYAMVPAEEIEPDVPLANYGLDSVYAFALCGDIEDMLGLLVEPVLLWDVDTVSALTAHLAALAAA</sequence>
<keyword evidence="5" id="KW-1185">Reference proteome</keyword>
<dbReference type="Pfam" id="PF00550">
    <property type="entry name" value="PP-binding"/>
    <property type="match status" value="1"/>
</dbReference>
<evidence type="ECO:0000256" key="1">
    <source>
        <dbReference type="ARBA" id="ARBA00022450"/>
    </source>
</evidence>
<dbReference type="Gene3D" id="1.10.1200.10">
    <property type="entry name" value="ACP-like"/>
    <property type="match status" value="1"/>
</dbReference>
<dbReference type="SUPFAM" id="SSF47336">
    <property type="entry name" value="ACP-like"/>
    <property type="match status" value="1"/>
</dbReference>
<evidence type="ECO:0000313" key="5">
    <source>
        <dbReference type="Proteomes" id="UP000286716"/>
    </source>
</evidence>
<name>A0A428WN11_AMYBA</name>
<dbReference type="SMART" id="SM00823">
    <property type="entry name" value="PKS_PP"/>
    <property type="match status" value="1"/>
</dbReference>
<dbReference type="EMBL" id="QHHU01000020">
    <property type="protein sequence ID" value="RSM44455.1"/>
    <property type="molecule type" value="Genomic_DNA"/>
</dbReference>
<evidence type="ECO:0000313" key="4">
    <source>
        <dbReference type="EMBL" id="RSM44455.1"/>
    </source>
</evidence>
<dbReference type="PROSITE" id="PS50075">
    <property type="entry name" value="CARRIER"/>
    <property type="match status" value="1"/>
</dbReference>
<keyword evidence="2" id="KW-0597">Phosphoprotein</keyword>
<comment type="caution">
    <text evidence="4">The sequence shown here is derived from an EMBL/GenBank/DDBJ whole genome shotgun (WGS) entry which is preliminary data.</text>
</comment>
<dbReference type="InterPro" id="IPR036736">
    <property type="entry name" value="ACP-like_sf"/>
</dbReference>
<feature type="domain" description="Carrier" evidence="3">
    <location>
        <begin position="6"/>
        <end position="80"/>
    </location>
</feature>
<accession>A0A428WN11</accession>
<keyword evidence="1" id="KW-0596">Phosphopantetheine</keyword>
<evidence type="ECO:0000259" key="3">
    <source>
        <dbReference type="PROSITE" id="PS50075"/>
    </source>
</evidence>
<protein>
    <submittedName>
        <fullName evidence="4">Polyketide synthase</fullName>
    </submittedName>
</protein>
<reference evidence="4 5" key="1">
    <citation type="submission" date="2018-05" db="EMBL/GenBank/DDBJ databases">
        <title>Evolution of GPA BGCs.</title>
        <authorList>
            <person name="Waglechner N."/>
            <person name="Wright G.D."/>
        </authorList>
    </citation>
    <scope>NUCLEOTIDE SEQUENCE [LARGE SCALE GENOMIC DNA]</scope>
    <source>
        <strain evidence="4 5">DSM 5908</strain>
    </source>
</reference>
<proteinExistence type="predicted"/>
<gene>
    <name evidence="4" type="ORF">DMA12_16580</name>
</gene>
<evidence type="ECO:0000256" key="2">
    <source>
        <dbReference type="ARBA" id="ARBA00022553"/>
    </source>
</evidence>